<evidence type="ECO:0000313" key="8">
    <source>
        <dbReference type="EMBL" id="SDT97349.1"/>
    </source>
</evidence>
<evidence type="ECO:0000313" key="9">
    <source>
        <dbReference type="Proteomes" id="UP000243063"/>
    </source>
</evidence>
<organism evidence="8 9">
    <name type="scientific">Geopseudomonas guangdongensis</name>
    <dbReference type="NCBI Taxonomy" id="1245526"/>
    <lineage>
        <taxon>Bacteria</taxon>
        <taxon>Pseudomonadati</taxon>
        <taxon>Pseudomonadota</taxon>
        <taxon>Gammaproteobacteria</taxon>
        <taxon>Pseudomonadales</taxon>
        <taxon>Pseudomonadaceae</taxon>
        <taxon>Geopseudomonas</taxon>
    </lineage>
</organism>
<dbReference type="Pfam" id="PF13860">
    <property type="entry name" value="FlgD_ig"/>
    <property type="match status" value="1"/>
</dbReference>
<dbReference type="OrthoDB" id="9785233at2"/>
<dbReference type="EMBL" id="LT629780">
    <property type="protein sequence ID" value="SDT97349.1"/>
    <property type="molecule type" value="Genomic_DNA"/>
</dbReference>
<evidence type="ECO:0000259" key="7">
    <source>
        <dbReference type="Pfam" id="PF13861"/>
    </source>
</evidence>
<name>A0A1H2EQP0_9GAMM</name>
<gene>
    <name evidence="8" type="ORF">SAMN05216580_0771</name>
</gene>
<dbReference type="Pfam" id="PF03963">
    <property type="entry name" value="FlgD"/>
    <property type="match status" value="1"/>
</dbReference>
<evidence type="ECO:0000256" key="3">
    <source>
        <dbReference type="ARBA" id="ARBA00022795"/>
    </source>
</evidence>
<feature type="domain" description="FlgD Tudor-like" evidence="7">
    <location>
        <begin position="88"/>
        <end position="227"/>
    </location>
</feature>
<proteinExistence type="inferred from homology"/>
<keyword evidence="8" id="KW-0969">Cilium</keyword>
<dbReference type="GO" id="GO:0044781">
    <property type="term" value="P:bacterial-type flagellum organization"/>
    <property type="evidence" value="ECO:0007669"/>
    <property type="project" value="UniProtKB-UniRule"/>
</dbReference>
<dbReference type="Gene3D" id="2.60.40.4070">
    <property type="match status" value="1"/>
</dbReference>
<dbReference type="InterPro" id="IPR025963">
    <property type="entry name" value="FLgD_Tudor"/>
</dbReference>
<comment type="similarity">
    <text evidence="1 5">Belongs to the FlgD family.</text>
</comment>
<dbReference type="Proteomes" id="UP000243063">
    <property type="component" value="Chromosome I"/>
</dbReference>
<evidence type="ECO:0000259" key="6">
    <source>
        <dbReference type="Pfam" id="PF13860"/>
    </source>
</evidence>
<dbReference type="NCBIfam" id="NF005176">
    <property type="entry name" value="PRK06655.1-1"/>
    <property type="match status" value="1"/>
</dbReference>
<keyword evidence="8" id="KW-0282">Flagellum</keyword>
<dbReference type="InterPro" id="IPR025965">
    <property type="entry name" value="FlgD/Vpr_Ig-like"/>
</dbReference>
<dbReference type="AlphaFoldDB" id="A0A1H2EQP0"/>
<evidence type="ECO:0000256" key="1">
    <source>
        <dbReference type="ARBA" id="ARBA00010577"/>
    </source>
</evidence>
<dbReference type="InterPro" id="IPR005648">
    <property type="entry name" value="FlgD"/>
</dbReference>
<evidence type="ECO:0000256" key="5">
    <source>
        <dbReference type="RuleBase" id="RU362076"/>
    </source>
</evidence>
<feature type="domain" description="FlgD/Vpr Ig-like" evidence="6">
    <location>
        <begin position="120"/>
        <end position="186"/>
    </location>
</feature>
<dbReference type="Gene3D" id="2.30.30.910">
    <property type="match status" value="1"/>
</dbReference>
<comment type="function">
    <text evidence="4 5">Required for flagellar hook formation. May act as a scaffolding protein.</text>
</comment>
<accession>A0A1H2EQP0</accession>
<dbReference type="Pfam" id="PF13861">
    <property type="entry name" value="FLgD_tudor"/>
    <property type="match status" value="1"/>
</dbReference>
<keyword evidence="3 5" id="KW-1005">Bacterial flagellum biogenesis</keyword>
<protein>
    <recommendedName>
        <fullName evidence="2 5">Basal-body rod modification protein FlgD</fullName>
    </recommendedName>
</protein>
<evidence type="ECO:0000256" key="2">
    <source>
        <dbReference type="ARBA" id="ARBA00016013"/>
    </source>
</evidence>
<evidence type="ECO:0000256" key="4">
    <source>
        <dbReference type="ARBA" id="ARBA00024746"/>
    </source>
</evidence>
<sequence length="230" mass="23616">MTTTTFDPQSVARLNGVGSSAAAEKKASSDLRDNFMTLLVTQLKNQDPLKPMENAELTSQLAQINTVSGIEELNTTLKGINGQIEAGQTLQAAALIGKGVLVPGDRVLVGADAEGNPVATPFGLDLDKAADSVVVTITDNAGQVVRQFDLGALKAGVDSFVWDGTGADGTAVPAGSYKFNIEASSEGKAVEVTGLSYGLVGGVSISDSGPMLDLGPTLGRVDLQAVRQIL</sequence>
<keyword evidence="8" id="KW-0966">Cell projection</keyword>
<keyword evidence="9" id="KW-1185">Reference proteome</keyword>
<dbReference type="RefSeq" id="WP_090212252.1">
    <property type="nucleotide sequence ID" value="NZ_LT629780.1"/>
</dbReference>
<reference evidence="9" key="1">
    <citation type="submission" date="2016-10" db="EMBL/GenBank/DDBJ databases">
        <authorList>
            <person name="Varghese N."/>
            <person name="Submissions S."/>
        </authorList>
    </citation>
    <scope>NUCLEOTIDE SEQUENCE [LARGE SCALE GENOMIC DNA]</scope>
    <source>
        <strain evidence="9">CCTCC 2012022</strain>
    </source>
</reference>
<dbReference type="STRING" id="1245526.SAMN05216580_0771"/>